<dbReference type="GO" id="GO:0072527">
    <property type="term" value="P:pyrimidine-containing compound metabolic process"/>
    <property type="evidence" value="ECO:0007669"/>
    <property type="project" value="UniProtKB-ARBA"/>
</dbReference>
<evidence type="ECO:0000256" key="11">
    <source>
        <dbReference type="ARBA" id="ARBA00049558"/>
    </source>
</evidence>
<keyword evidence="7 14" id="KW-0378">Hydrolase</keyword>
<dbReference type="Gene3D" id="3.40.140.10">
    <property type="entry name" value="Cytidine Deaminase, domain 2"/>
    <property type="match status" value="1"/>
</dbReference>
<evidence type="ECO:0000256" key="2">
    <source>
        <dbReference type="ARBA" id="ARBA00003949"/>
    </source>
</evidence>
<dbReference type="OrthoDB" id="9795347at2"/>
<evidence type="ECO:0000256" key="14">
    <source>
        <dbReference type="RuleBase" id="RU364006"/>
    </source>
</evidence>
<organism evidence="16 17">
    <name type="scientific">Streptococcus pantholopis</name>
    <dbReference type="NCBI Taxonomy" id="1811193"/>
    <lineage>
        <taxon>Bacteria</taxon>
        <taxon>Bacillati</taxon>
        <taxon>Bacillota</taxon>
        <taxon>Bacilli</taxon>
        <taxon>Lactobacillales</taxon>
        <taxon>Streptococcaceae</taxon>
        <taxon>Streptococcus</taxon>
    </lineage>
</organism>
<gene>
    <name evidence="16" type="ORF">A0O21_04720</name>
</gene>
<dbReference type="InterPro" id="IPR016192">
    <property type="entry name" value="APOBEC/CMP_deaminase_Zn-bd"/>
</dbReference>
<dbReference type="GO" id="GO:0005829">
    <property type="term" value="C:cytosol"/>
    <property type="evidence" value="ECO:0007669"/>
    <property type="project" value="TreeGrafter"/>
</dbReference>
<dbReference type="Proteomes" id="UP000077317">
    <property type="component" value="Chromosome"/>
</dbReference>
<evidence type="ECO:0000313" key="17">
    <source>
        <dbReference type="Proteomes" id="UP000077317"/>
    </source>
</evidence>
<dbReference type="GO" id="GO:0004126">
    <property type="term" value="F:cytidine deaminase activity"/>
    <property type="evidence" value="ECO:0007669"/>
    <property type="project" value="UniProtKB-UniRule"/>
</dbReference>
<evidence type="ECO:0000256" key="7">
    <source>
        <dbReference type="ARBA" id="ARBA00022801"/>
    </source>
</evidence>
<dbReference type="SUPFAM" id="SSF53927">
    <property type="entry name" value="Cytidine deaminase-like"/>
    <property type="match status" value="1"/>
</dbReference>
<dbReference type="Pfam" id="PF00383">
    <property type="entry name" value="dCMP_cyt_deam_1"/>
    <property type="match status" value="1"/>
</dbReference>
<protein>
    <recommendedName>
        <fullName evidence="5 14">Cytidine deaminase</fullName>
        <ecNumber evidence="4 14">3.5.4.5</ecNumber>
    </recommendedName>
    <alternativeName>
        <fullName evidence="9 14">Cytidine aminohydrolase</fullName>
    </alternativeName>
</protein>
<dbReference type="NCBIfam" id="TIGR01354">
    <property type="entry name" value="cyt_deam_tetra"/>
    <property type="match status" value="1"/>
</dbReference>
<evidence type="ECO:0000256" key="5">
    <source>
        <dbReference type="ARBA" id="ARBA00018266"/>
    </source>
</evidence>
<keyword evidence="6 13" id="KW-0479">Metal-binding</keyword>
<evidence type="ECO:0000259" key="15">
    <source>
        <dbReference type="PROSITE" id="PS51747"/>
    </source>
</evidence>
<evidence type="ECO:0000256" key="6">
    <source>
        <dbReference type="ARBA" id="ARBA00022723"/>
    </source>
</evidence>
<evidence type="ECO:0000256" key="1">
    <source>
        <dbReference type="ARBA" id="ARBA00001947"/>
    </source>
</evidence>
<keyword evidence="17" id="KW-1185">Reference proteome</keyword>
<dbReference type="CDD" id="cd01283">
    <property type="entry name" value="cytidine_deaminase"/>
    <property type="match status" value="1"/>
</dbReference>
<dbReference type="KEGG" id="spat:A0O21_04720"/>
<dbReference type="FunFam" id="3.40.140.10:FF:000008">
    <property type="entry name" value="Cytidine deaminase"/>
    <property type="match status" value="1"/>
</dbReference>
<dbReference type="AlphaFoldDB" id="A0A172Q7B8"/>
<comment type="similarity">
    <text evidence="3 14">Belongs to the cytidine and deoxycytidylate deaminase family.</text>
</comment>
<reference evidence="16 17" key="1">
    <citation type="journal article" date="2016" name="Int. J. Syst. Evol. Microbiol.">
        <title>Streptococcuspantholopis sp. nov., isolated from faeces of the Tibetan antelope (Pantholops hodgsonii).</title>
        <authorList>
            <person name="Bai X."/>
            <person name="Xiong Y."/>
            <person name="Lu S."/>
            <person name="Jin D."/>
            <person name="Lai X."/>
            <person name="Yang J."/>
            <person name="Niu L."/>
            <person name="Hu S."/>
            <person name="Meng X."/>
            <person name="Pu J."/>
            <person name="Ye C."/>
            <person name="Xu J."/>
        </authorList>
    </citation>
    <scope>NUCLEOTIDE SEQUENCE [LARGE SCALE GENOMIC DNA]</scope>
    <source>
        <strain evidence="16 17">TA 26</strain>
    </source>
</reference>
<dbReference type="PROSITE" id="PS51747">
    <property type="entry name" value="CYT_DCMP_DEAMINASES_2"/>
    <property type="match status" value="1"/>
</dbReference>
<comment type="catalytic activity">
    <reaction evidence="11 14">
        <text>cytidine + H2O + H(+) = uridine + NH4(+)</text>
        <dbReference type="Rhea" id="RHEA:16069"/>
        <dbReference type="ChEBI" id="CHEBI:15377"/>
        <dbReference type="ChEBI" id="CHEBI:15378"/>
        <dbReference type="ChEBI" id="CHEBI:16704"/>
        <dbReference type="ChEBI" id="CHEBI:17562"/>
        <dbReference type="ChEBI" id="CHEBI:28938"/>
        <dbReference type="EC" id="3.5.4.5"/>
    </reaction>
</comment>
<dbReference type="RefSeq" id="WP_067062072.1">
    <property type="nucleotide sequence ID" value="NZ_CP014699.1"/>
</dbReference>
<feature type="binding site" evidence="13">
    <location>
        <position position="90"/>
    </location>
    <ligand>
        <name>Zn(2+)</name>
        <dbReference type="ChEBI" id="CHEBI:29105"/>
        <note>catalytic</note>
    </ligand>
</feature>
<name>A0A172Q7B8_9STRE</name>
<evidence type="ECO:0000256" key="3">
    <source>
        <dbReference type="ARBA" id="ARBA00006576"/>
    </source>
</evidence>
<evidence type="ECO:0000313" key="16">
    <source>
        <dbReference type="EMBL" id="AND79383.1"/>
    </source>
</evidence>
<feature type="binding site" evidence="13">
    <location>
        <position position="87"/>
    </location>
    <ligand>
        <name>Zn(2+)</name>
        <dbReference type="ChEBI" id="CHEBI:29105"/>
        <note>catalytic</note>
    </ligand>
</feature>
<feature type="binding site" evidence="13">
    <location>
        <position position="54"/>
    </location>
    <ligand>
        <name>Zn(2+)</name>
        <dbReference type="ChEBI" id="CHEBI:29105"/>
        <note>catalytic</note>
    </ligand>
</feature>
<dbReference type="InterPro" id="IPR006262">
    <property type="entry name" value="Cyt_deam_tetra"/>
</dbReference>
<evidence type="ECO:0000256" key="9">
    <source>
        <dbReference type="ARBA" id="ARBA00032005"/>
    </source>
</evidence>
<evidence type="ECO:0000256" key="12">
    <source>
        <dbReference type="PIRSR" id="PIRSR606262-1"/>
    </source>
</evidence>
<dbReference type="GO" id="GO:0008270">
    <property type="term" value="F:zinc ion binding"/>
    <property type="evidence" value="ECO:0007669"/>
    <property type="project" value="UniProtKB-UniRule"/>
</dbReference>
<comment type="function">
    <text evidence="2 14">This enzyme scavenges exogenous and endogenous cytidine and 2'-deoxycytidine for UMP synthesis.</text>
</comment>
<accession>A0A172Q7B8</accession>
<evidence type="ECO:0000256" key="8">
    <source>
        <dbReference type="ARBA" id="ARBA00022833"/>
    </source>
</evidence>
<dbReference type="GO" id="GO:0042802">
    <property type="term" value="F:identical protein binding"/>
    <property type="evidence" value="ECO:0007669"/>
    <property type="project" value="UniProtKB-ARBA"/>
</dbReference>
<sequence length="130" mass="13863">MTDTDALIAQAIAASEKAYVPYSHFPVGAAVRTKNGRIFTGCNIENASFGLTVCGERTAIFKAVSAGCTELTEIAVYGKTVKPVSPCGACRQVMAEFFQPSSKVTLIAQDGLTVEMTVEELLPYSFTDLI</sequence>
<dbReference type="PROSITE" id="PS00903">
    <property type="entry name" value="CYT_DCMP_DEAMINASES_1"/>
    <property type="match status" value="1"/>
</dbReference>
<feature type="active site" description="Proton donor" evidence="12">
    <location>
        <position position="56"/>
    </location>
</feature>
<evidence type="ECO:0000256" key="4">
    <source>
        <dbReference type="ARBA" id="ARBA00012783"/>
    </source>
</evidence>
<reference evidence="17" key="2">
    <citation type="submission" date="2016-03" db="EMBL/GenBank/DDBJ databases">
        <title>Streptococcus antelopensis sp. nov., isolated from the feces of the Tibetan antelope (Pantholops hodgsonii) in Hoh Xil National Nature Reserve, Qinghai, China.</title>
        <authorList>
            <person name="Bai X."/>
        </authorList>
    </citation>
    <scope>NUCLEOTIDE SEQUENCE [LARGE SCALE GENOMIC DNA]</scope>
    <source>
        <strain evidence="17">TA 26</strain>
    </source>
</reference>
<evidence type="ECO:0000256" key="13">
    <source>
        <dbReference type="PIRSR" id="PIRSR606262-3"/>
    </source>
</evidence>
<dbReference type="STRING" id="1811193.A0O21_04720"/>
<dbReference type="EMBL" id="CP014699">
    <property type="protein sequence ID" value="AND79383.1"/>
    <property type="molecule type" value="Genomic_DNA"/>
</dbReference>
<comment type="cofactor">
    <cofactor evidence="1 13 14">
        <name>Zn(2+)</name>
        <dbReference type="ChEBI" id="CHEBI:29105"/>
    </cofactor>
</comment>
<dbReference type="InterPro" id="IPR050202">
    <property type="entry name" value="Cyt/Deoxycyt_deaminase"/>
</dbReference>
<feature type="domain" description="CMP/dCMP-type deaminase" evidence="15">
    <location>
        <begin position="2"/>
        <end position="129"/>
    </location>
</feature>
<evidence type="ECO:0000256" key="10">
    <source>
        <dbReference type="ARBA" id="ARBA00049252"/>
    </source>
</evidence>
<dbReference type="InterPro" id="IPR016193">
    <property type="entry name" value="Cytidine_deaminase-like"/>
</dbReference>
<proteinExistence type="inferred from homology"/>
<dbReference type="NCBIfam" id="NF004064">
    <property type="entry name" value="PRK05578.1"/>
    <property type="match status" value="1"/>
</dbReference>
<dbReference type="EC" id="3.5.4.5" evidence="4 14"/>
<keyword evidence="8 13" id="KW-0862">Zinc</keyword>
<dbReference type="PANTHER" id="PTHR11644">
    <property type="entry name" value="CYTIDINE DEAMINASE"/>
    <property type="match status" value="1"/>
</dbReference>
<dbReference type="GO" id="GO:0055086">
    <property type="term" value="P:nucleobase-containing small molecule metabolic process"/>
    <property type="evidence" value="ECO:0007669"/>
    <property type="project" value="UniProtKB-ARBA"/>
</dbReference>
<comment type="catalytic activity">
    <reaction evidence="10 14">
        <text>2'-deoxycytidine + H2O + H(+) = 2'-deoxyuridine + NH4(+)</text>
        <dbReference type="Rhea" id="RHEA:13433"/>
        <dbReference type="ChEBI" id="CHEBI:15377"/>
        <dbReference type="ChEBI" id="CHEBI:15378"/>
        <dbReference type="ChEBI" id="CHEBI:15698"/>
        <dbReference type="ChEBI" id="CHEBI:16450"/>
        <dbReference type="ChEBI" id="CHEBI:28938"/>
        <dbReference type="EC" id="3.5.4.5"/>
    </reaction>
</comment>
<dbReference type="InterPro" id="IPR002125">
    <property type="entry name" value="CMP_dCMP_dom"/>
</dbReference>
<dbReference type="PANTHER" id="PTHR11644:SF2">
    <property type="entry name" value="CYTIDINE DEAMINASE"/>
    <property type="match status" value="1"/>
</dbReference>